<comment type="caution">
    <text evidence="3">The sequence shown here is derived from an EMBL/GenBank/DDBJ whole genome shotgun (WGS) entry which is preliminary data.</text>
</comment>
<proteinExistence type="predicted"/>
<evidence type="ECO:0000256" key="1">
    <source>
        <dbReference type="PROSITE-ProRule" id="PRU00042"/>
    </source>
</evidence>
<dbReference type="SMART" id="SM00355">
    <property type="entry name" value="ZnF_C2H2"/>
    <property type="match status" value="3"/>
</dbReference>
<dbReference type="SUPFAM" id="SSF57667">
    <property type="entry name" value="beta-beta-alpha zinc fingers"/>
    <property type="match status" value="1"/>
</dbReference>
<dbReference type="EMBL" id="BPLR01010581">
    <property type="protein sequence ID" value="GIY40234.1"/>
    <property type="molecule type" value="Genomic_DNA"/>
</dbReference>
<accession>A0AAV4T276</accession>
<name>A0AAV4T276_CAEEX</name>
<feature type="domain" description="C2H2-type" evidence="2">
    <location>
        <begin position="349"/>
        <end position="377"/>
    </location>
</feature>
<dbReference type="Gene3D" id="3.30.160.60">
    <property type="entry name" value="Classic Zinc Finger"/>
    <property type="match status" value="1"/>
</dbReference>
<dbReference type="Proteomes" id="UP001054945">
    <property type="component" value="Unassembled WGS sequence"/>
</dbReference>
<dbReference type="PROSITE" id="PS50157">
    <property type="entry name" value="ZINC_FINGER_C2H2_2"/>
    <property type="match status" value="2"/>
</dbReference>
<keyword evidence="1" id="KW-0479">Metal-binding</keyword>
<evidence type="ECO:0000259" key="2">
    <source>
        <dbReference type="PROSITE" id="PS50157"/>
    </source>
</evidence>
<dbReference type="GO" id="GO:0008270">
    <property type="term" value="F:zinc ion binding"/>
    <property type="evidence" value="ECO:0007669"/>
    <property type="project" value="UniProtKB-KW"/>
</dbReference>
<dbReference type="InterPro" id="IPR013087">
    <property type="entry name" value="Znf_C2H2_type"/>
</dbReference>
<evidence type="ECO:0000313" key="3">
    <source>
        <dbReference type="EMBL" id="GIY40234.1"/>
    </source>
</evidence>
<keyword evidence="4" id="KW-1185">Reference proteome</keyword>
<feature type="domain" description="C2H2-type" evidence="2">
    <location>
        <begin position="467"/>
        <end position="495"/>
    </location>
</feature>
<dbReference type="InterPro" id="IPR036236">
    <property type="entry name" value="Znf_C2H2_sf"/>
</dbReference>
<keyword evidence="1" id="KW-0862">Zinc</keyword>
<keyword evidence="1" id="KW-0863">Zinc-finger</keyword>
<gene>
    <name evidence="3" type="ORF">CEXT_167071</name>
</gene>
<organism evidence="3 4">
    <name type="scientific">Caerostris extrusa</name>
    <name type="common">Bark spider</name>
    <name type="synonym">Caerostris bankana</name>
    <dbReference type="NCBI Taxonomy" id="172846"/>
    <lineage>
        <taxon>Eukaryota</taxon>
        <taxon>Metazoa</taxon>
        <taxon>Ecdysozoa</taxon>
        <taxon>Arthropoda</taxon>
        <taxon>Chelicerata</taxon>
        <taxon>Arachnida</taxon>
        <taxon>Araneae</taxon>
        <taxon>Araneomorphae</taxon>
        <taxon>Entelegynae</taxon>
        <taxon>Araneoidea</taxon>
        <taxon>Araneidae</taxon>
        <taxon>Caerostris</taxon>
    </lineage>
</organism>
<protein>
    <recommendedName>
        <fullName evidence="2">C2H2-type domain-containing protein</fullName>
    </recommendedName>
</protein>
<reference evidence="3 4" key="1">
    <citation type="submission" date="2021-06" db="EMBL/GenBank/DDBJ databases">
        <title>Caerostris extrusa draft genome.</title>
        <authorList>
            <person name="Kono N."/>
            <person name="Arakawa K."/>
        </authorList>
    </citation>
    <scope>NUCLEOTIDE SEQUENCE [LARGE SCALE GENOMIC DNA]</scope>
</reference>
<dbReference type="PROSITE" id="PS00028">
    <property type="entry name" value="ZINC_FINGER_C2H2_1"/>
    <property type="match status" value="2"/>
</dbReference>
<dbReference type="Pfam" id="PF00096">
    <property type="entry name" value="zf-C2H2"/>
    <property type="match status" value="2"/>
</dbReference>
<dbReference type="AlphaFoldDB" id="A0AAV4T276"/>
<sequence>MEKRHVYQEKVSPKQTSTLQNTEITNSVGWDSKDWKQINTENSNQIFDQFLSLMDNSEQSFYKPTEDGSISKNSQILNMYENEQSSNAPMPGSLSEMLREVDFSNNLSSNFGAICDRGSLDYDIIEGKPSEIETFTNERSSFDKSLNNLSLDSFRKIKIHLNPAIQIKAGNAENDKNHSVTNFDIPHIESKVPSKKKSPTVPCRYCGKILTENYMKQHVFKKHSEHLQVPFNSDLDQTVISSPNSEQNKNFPHLLSKMLQEDVDTSTCLSTSDALHVNIGVYNKPFHYNNNPKAMHQEEKFQFYSNDNIDKSSELKLINKQSSSSLQVMQNADKKLHNFHCETNLMPTYKCYVCDKKYTSKANMIKHMNTSHRLEDFECNIQQNELHPRSLSWEEGINKNSVFSCSGTDDLINSHNRDLSGSQIFQSKADQPYLNSSIKCVDEQSNPGYLQNTVIVEKNKKIIPKKFRCQVCKRGFSYEKNLLKHLRNQHSIDSTLNELSSESSLQNFVQLSDDAYDEHSPSFLNVNSSTFRSHHSKSSLFTDENNDSTAEKSLSNNQLLNCDKSEYSAFSKKLCDQSNIFEQADQYDLLRNNSSKSFLHNQYGNDIISDNKEKIKNTLPSKLVKNQENESFVTWRDTSLINSPTNSSNEVEKKSMYFDLPIGNSSEKCFLDKEDNYSVSKKNYDVLDTAIKYDQSNLVQNTQINANLESDIVANDLHMKPKINRPEIHSYQFNSVKEKTNFNLQRQFIATKHNKGKIKKNAIGQYSCNTAHALPFSSVNETDYLNPTSNSMKIGEIDKKELTPDWESQSQRITTVIKSSETMHEPNNNEISGFTYVPLEKYSPGTVSCSVDNYPSVSSSKISSINNQVSSNENLLNDKNDLPYEKEYSFTASPDILRNLSVNEASSLDSLIKDYQCDDDFDVSLDNFYESSNEKTETFINAAPNEKDVDFGNAIKNSTPISETFFPSHSPVSSFVESFNLTRDSFIENESLLQYELENAVPQVQPILGKM</sequence>
<evidence type="ECO:0000313" key="4">
    <source>
        <dbReference type="Proteomes" id="UP001054945"/>
    </source>
</evidence>